<evidence type="ECO:0000313" key="2">
    <source>
        <dbReference type="Proteomes" id="UP000821845"/>
    </source>
</evidence>
<dbReference type="Proteomes" id="UP000821845">
    <property type="component" value="Chromosome 1"/>
</dbReference>
<gene>
    <name evidence="1" type="ORF">HPB50_022089</name>
</gene>
<sequence length="246" mass="27874">MVAMDLDEVLPEIGAFGPYQKWIYFLLCIPATLPSVFTLFSSIFVSATPRHWCRVPEMESLEGKYSSALLLRLSIPRRRDGDLESCLMYDLNYTALVHRALSEGKLPQPNESWATRACDNGWVYDTTYYDDTLVTQMNVVCDNAWKVSMAQCAFYIGSVVGNLLFGYIENFVLIDAFATSDILQSLQYRVKGPPFATVVKITSGHATFLVVTMRVISETRMICIRHPLRGRNASNFCLQRPFACLY</sequence>
<name>A0ACB7TP20_HYAAI</name>
<organism evidence="1 2">
    <name type="scientific">Hyalomma asiaticum</name>
    <name type="common">Tick</name>
    <dbReference type="NCBI Taxonomy" id="266040"/>
    <lineage>
        <taxon>Eukaryota</taxon>
        <taxon>Metazoa</taxon>
        <taxon>Ecdysozoa</taxon>
        <taxon>Arthropoda</taxon>
        <taxon>Chelicerata</taxon>
        <taxon>Arachnida</taxon>
        <taxon>Acari</taxon>
        <taxon>Parasitiformes</taxon>
        <taxon>Ixodida</taxon>
        <taxon>Ixodoidea</taxon>
        <taxon>Ixodidae</taxon>
        <taxon>Hyalomminae</taxon>
        <taxon>Hyalomma</taxon>
    </lineage>
</organism>
<protein>
    <submittedName>
        <fullName evidence="1">Uncharacterized protein</fullName>
    </submittedName>
</protein>
<comment type="caution">
    <text evidence="1">The sequence shown here is derived from an EMBL/GenBank/DDBJ whole genome shotgun (WGS) entry which is preliminary data.</text>
</comment>
<accession>A0ACB7TP20</accession>
<reference evidence="1" key="1">
    <citation type="submission" date="2020-05" db="EMBL/GenBank/DDBJ databases">
        <title>Large-scale comparative analyses of tick genomes elucidate their genetic diversity and vector capacities.</title>
        <authorList>
            <person name="Jia N."/>
            <person name="Wang J."/>
            <person name="Shi W."/>
            <person name="Du L."/>
            <person name="Sun Y."/>
            <person name="Zhan W."/>
            <person name="Jiang J."/>
            <person name="Wang Q."/>
            <person name="Zhang B."/>
            <person name="Ji P."/>
            <person name="Sakyi L.B."/>
            <person name="Cui X."/>
            <person name="Yuan T."/>
            <person name="Jiang B."/>
            <person name="Yang W."/>
            <person name="Lam T.T.-Y."/>
            <person name="Chang Q."/>
            <person name="Ding S."/>
            <person name="Wang X."/>
            <person name="Zhu J."/>
            <person name="Ruan X."/>
            <person name="Zhao L."/>
            <person name="Wei J."/>
            <person name="Que T."/>
            <person name="Du C."/>
            <person name="Cheng J."/>
            <person name="Dai P."/>
            <person name="Han X."/>
            <person name="Huang E."/>
            <person name="Gao Y."/>
            <person name="Liu J."/>
            <person name="Shao H."/>
            <person name="Ye R."/>
            <person name="Li L."/>
            <person name="Wei W."/>
            <person name="Wang X."/>
            <person name="Wang C."/>
            <person name="Yang T."/>
            <person name="Huo Q."/>
            <person name="Li W."/>
            <person name="Guo W."/>
            <person name="Chen H."/>
            <person name="Zhou L."/>
            <person name="Ni X."/>
            <person name="Tian J."/>
            <person name="Zhou Y."/>
            <person name="Sheng Y."/>
            <person name="Liu T."/>
            <person name="Pan Y."/>
            <person name="Xia L."/>
            <person name="Li J."/>
            <person name="Zhao F."/>
            <person name="Cao W."/>
        </authorList>
    </citation>
    <scope>NUCLEOTIDE SEQUENCE</scope>
    <source>
        <strain evidence="1">Hyas-2018</strain>
    </source>
</reference>
<keyword evidence="2" id="KW-1185">Reference proteome</keyword>
<evidence type="ECO:0000313" key="1">
    <source>
        <dbReference type="EMBL" id="KAH6947913.1"/>
    </source>
</evidence>
<dbReference type="EMBL" id="CM023481">
    <property type="protein sequence ID" value="KAH6947913.1"/>
    <property type="molecule type" value="Genomic_DNA"/>
</dbReference>
<proteinExistence type="predicted"/>